<dbReference type="Proteomes" id="UP000789508">
    <property type="component" value="Unassembled WGS sequence"/>
</dbReference>
<dbReference type="EMBL" id="CAJVPS010022400">
    <property type="protein sequence ID" value="CAG8710650.1"/>
    <property type="molecule type" value="Genomic_DNA"/>
</dbReference>
<protein>
    <submittedName>
        <fullName evidence="4">12482_t:CDS:1</fullName>
    </submittedName>
</protein>
<dbReference type="OrthoDB" id="995477at2759"/>
<dbReference type="GO" id="GO:0140673">
    <property type="term" value="P:transcription elongation-coupled chromatin remodeling"/>
    <property type="evidence" value="ECO:0007669"/>
    <property type="project" value="InterPro"/>
</dbReference>
<feature type="domain" description="Helix-turn-helix DNA-binding" evidence="3">
    <location>
        <begin position="12"/>
        <end position="126"/>
    </location>
</feature>
<dbReference type="Gene3D" id="1.10.150.850">
    <property type="entry name" value="Spt6, helix-hairpin-helix domain"/>
    <property type="match status" value="1"/>
</dbReference>
<dbReference type="InterPro" id="IPR023323">
    <property type="entry name" value="Tex-like_dom_sf"/>
</dbReference>
<dbReference type="InterPro" id="IPR032706">
    <property type="entry name" value="Spt6_HHH"/>
</dbReference>
<comment type="caution">
    <text evidence="4">The sequence shown here is derived from an EMBL/GenBank/DDBJ whole genome shotgun (WGS) entry which is preliminary data.</text>
</comment>
<dbReference type="PANTHER" id="PTHR10145">
    <property type="entry name" value="TRANSCRIPTION ELONGATION FACTOR SPT6"/>
    <property type="match status" value="1"/>
</dbReference>
<dbReference type="GO" id="GO:0003677">
    <property type="term" value="F:DNA binding"/>
    <property type="evidence" value="ECO:0007669"/>
    <property type="project" value="InterPro"/>
</dbReference>
<dbReference type="InterPro" id="IPR012337">
    <property type="entry name" value="RNaseH-like_sf"/>
</dbReference>
<evidence type="ECO:0000259" key="3">
    <source>
        <dbReference type="Pfam" id="PF14641"/>
    </source>
</evidence>
<feature type="domain" description="Transcription elongation factor Spt6 helix-hairpin-helix motif" evidence="1">
    <location>
        <begin position="562"/>
        <end position="626"/>
    </location>
</feature>
<dbReference type="GO" id="GO:0031491">
    <property type="term" value="F:nucleosome binding"/>
    <property type="evidence" value="ECO:0007669"/>
    <property type="project" value="TreeGrafter"/>
</dbReference>
<proteinExistence type="predicted"/>
<evidence type="ECO:0000313" key="4">
    <source>
        <dbReference type="EMBL" id="CAG8710650.1"/>
    </source>
</evidence>
<feature type="non-terminal residue" evidence="4">
    <location>
        <position position="1"/>
    </location>
</feature>
<dbReference type="GO" id="GO:0008023">
    <property type="term" value="C:transcription elongation factor complex"/>
    <property type="evidence" value="ECO:0007669"/>
    <property type="project" value="TreeGrafter"/>
</dbReference>
<gene>
    <name evidence="4" type="ORF">ALEPTO_LOCUS11893</name>
</gene>
<dbReference type="GO" id="GO:0034728">
    <property type="term" value="P:nucleosome organization"/>
    <property type="evidence" value="ECO:0007669"/>
    <property type="project" value="TreeGrafter"/>
</dbReference>
<organism evidence="4 5">
    <name type="scientific">Ambispora leptoticha</name>
    <dbReference type="NCBI Taxonomy" id="144679"/>
    <lineage>
        <taxon>Eukaryota</taxon>
        <taxon>Fungi</taxon>
        <taxon>Fungi incertae sedis</taxon>
        <taxon>Mucoromycota</taxon>
        <taxon>Glomeromycotina</taxon>
        <taxon>Glomeromycetes</taxon>
        <taxon>Archaeosporales</taxon>
        <taxon>Ambisporaceae</taxon>
        <taxon>Ambispora</taxon>
    </lineage>
</organism>
<evidence type="ECO:0000313" key="5">
    <source>
        <dbReference type="Proteomes" id="UP000789508"/>
    </source>
</evidence>
<keyword evidence="5" id="KW-1185">Reference proteome</keyword>
<evidence type="ECO:0000259" key="2">
    <source>
        <dbReference type="Pfam" id="PF14639"/>
    </source>
</evidence>
<accession>A0A9N9HX44</accession>
<dbReference type="AlphaFoldDB" id="A0A9N9HX44"/>
<name>A0A9N9HX44_9GLOM</name>
<dbReference type="Gene3D" id="1.10.3500.10">
    <property type="entry name" value="Tex N-terminal region-like"/>
    <property type="match status" value="1"/>
</dbReference>
<sequence>LREGIENPLRILTDEEIEEETNFILKIANFQSYSNSHSSVRFQALVDATTKVLKHLSQNFMEVPYIYYQRRDDVATINLKNTGIPPSDILTLDDLWTIYDLDIKYRAFLEGREKLQAFVQKMDIHNDYTDKLLSETESIEELNDIREYLNLIQYSKISSTLEKNKKRRVPEYQRLKQYNFHALAEKFGIDRQAVCKTFSLTDKLYYPNDQSYGVNLAAEEFLKAFNIQVNLETIDQQRNRVLEDAKRIVAYEIAFDPHVRKVARKWILKKGIIQAFKFLNKPVHKFIEQKNGQFLQILQSEKEGLTKVSISYEESDIKDKKGIDPTEDLFNALCQKLSSDNMSAIADDWNNHRKDIARIIFEEFLLKFCEMYLRSKLQSEAEDCIAVQCTKSLEKRINVLPFRPETMDHDENVPRVLALSFGFGNRDDLVEGVLVDNNCQAEEVFKFSQNFKDSHSEREAFARLLESKNRPDVIAISGYSSNTRRLLEQIKELVKYCRKDDEIYVTVANDEVAAIARGSRYYAHESAIKGYSSLQSYCVSLARRLQSPIHEYIALESNLSKIRHHPLKDLAKKLNRALERAFINVVNMNGVDILEAVNDSYKAQTLQYVCGLGPRKAQDMLNQMRERYKEYKE</sequence>
<feature type="non-terminal residue" evidence="4">
    <location>
        <position position="633"/>
    </location>
</feature>
<dbReference type="Pfam" id="PF14635">
    <property type="entry name" value="HHH_7"/>
    <property type="match status" value="1"/>
</dbReference>
<reference evidence="4" key="1">
    <citation type="submission" date="2021-06" db="EMBL/GenBank/DDBJ databases">
        <authorList>
            <person name="Kallberg Y."/>
            <person name="Tangrot J."/>
            <person name="Rosling A."/>
        </authorList>
    </citation>
    <scope>NUCLEOTIDE SEQUENCE</scope>
    <source>
        <strain evidence="4">FL130A</strain>
    </source>
</reference>
<dbReference type="Gene3D" id="1.10.10.650">
    <property type="entry name" value="RuvA domain 2-like"/>
    <property type="match status" value="1"/>
</dbReference>
<dbReference type="Pfam" id="PF14641">
    <property type="entry name" value="HTH_44"/>
    <property type="match status" value="1"/>
</dbReference>
<dbReference type="SUPFAM" id="SSF158832">
    <property type="entry name" value="Tex N-terminal region-like"/>
    <property type="match status" value="1"/>
</dbReference>
<dbReference type="Pfam" id="PF14639">
    <property type="entry name" value="YqgF"/>
    <property type="match status" value="1"/>
</dbReference>
<dbReference type="InterPro" id="IPR023319">
    <property type="entry name" value="Tex-like_HTH_dom_sf"/>
</dbReference>
<dbReference type="GO" id="GO:0042393">
    <property type="term" value="F:histone binding"/>
    <property type="evidence" value="ECO:0007669"/>
    <property type="project" value="TreeGrafter"/>
</dbReference>
<dbReference type="PANTHER" id="PTHR10145:SF6">
    <property type="entry name" value="TRANSCRIPTION ELONGATION FACTOR SPT6"/>
    <property type="match status" value="1"/>
</dbReference>
<dbReference type="InterPro" id="IPR017072">
    <property type="entry name" value="TF_Spt6"/>
</dbReference>
<dbReference type="InterPro" id="IPR028088">
    <property type="entry name" value="Spt6_HTH_DNA-bd_dom"/>
</dbReference>
<dbReference type="InterPro" id="IPR028231">
    <property type="entry name" value="Spt6_YqgF"/>
</dbReference>
<feature type="domain" description="Transcription elongation factor Spt6 YqgF" evidence="2">
    <location>
        <begin position="412"/>
        <end position="555"/>
    </location>
</feature>
<evidence type="ECO:0000259" key="1">
    <source>
        <dbReference type="Pfam" id="PF14635"/>
    </source>
</evidence>
<dbReference type="SUPFAM" id="SSF53098">
    <property type="entry name" value="Ribonuclease H-like"/>
    <property type="match status" value="1"/>
</dbReference>